<dbReference type="EMBL" id="QGDQ01000008">
    <property type="protein sequence ID" value="PWJ54133.1"/>
    <property type="molecule type" value="Genomic_DNA"/>
</dbReference>
<protein>
    <submittedName>
        <fullName evidence="1">Uncharacterized protein</fullName>
    </submittedName>
</protein>
<sequence length="82" mass="8565">MLAPAPGRPKAPGSRGAHALDVVQQPMPGHLYLDPDVPADEVIDLRCGSWSGRASHVWTGVGWARLVPGPIAVVPTARPKVG</sequence>
<keyword evidence="2" id="KW-1185">Reference proteome</keyword>
<reference evidence="1 2" key="1">
    <citation type="submission" date="2018-03" db="EMBL/GenBank/DDBJ databases">
        <title>Genomic Encyclopedia of Archaeal and Bacterial Type Strains, Phase II (KMG-II): from individual species to whole genera.</title>
        <authorList>
            <person name="Goeker M."/>
        </authorList>
    </citation>
    <scope>NUCLEOTIDE SEQUENCE [LARGE SCALE GENOMIC DNA]</scope>
    <source>
        <strain evidence="1 2">DSM 44889</strain>
    </source>
</reference>
<gene>
    <name evidence="1" type="ORF">BXY45_10840</name>
</gene>
<dbReference type="Proteomes" id="UP000245469">
    <property type="component" value="Unassembled WGS sequence"/>
</dbReference>
<evidence type="ECO:0000313" key="2">
    <source>
        <dbReference type="Proteomes" id="UP000245469"/>
    </source>
</evidence>
<proteinExistence type="predicted"/>
<organism evidence="1 2">
    <name type="scientific">Quadrisphaera granulorum</name>
    <dbReference type="NCBI Taxonomy" id="317664"/>
    <lineage>
        <taxon>Bacteria</taxon>
        <taxon>Bacillati</taxon>
        <taxon>Actinomycetota</taxon>
        <taxon>Actinomycetes</taxon>
        <taxon>Kineosporiales</taxon>
        <taxon>Kineosporiaceae</taxon>
        <taxon>Quadrisphaera</taxon>
    </lineage>
</organism>
<name>A0A316A923_9ACTN</name>
<dbReference type="AlphaFoldDB" id="A0A316A923"/>
<evidence type="ECO:0000313" key="1">
    <source>
        <dbReference type="EMBL" id="PWJ54133.1"/>
    </source>
</evidence>
<comment type="caution">
    <text evidence="1">The sequence shown here is derived from an EMBL/GenBank/DDBJ whole genome shotgun (WGS) entry which is preliminary data.</text>
</comment>
<accession>A0A316A923</accession>